<dbReference type="Gene3D" id="1.10.10.10">
    <property type="entry name" value="Winged helix-like DNA-binding domain superfamily/Winged helix DNA-binding domain"/>
    <property type="match status" value="1"/>
</dbReference>
<organism evidence="2 3">
    <name type="scientific">Candidatus Methanoperedens nitratireducens</name>
    <dbReference type="NCBI Taxonomy" id="1392998"/>
    <lineage>
        <taxon>Archaea</taxon>
        <taxon>Methanobacteriati</taxon>
        <taxon>Methanobacteriota</taxon>
        <taxon>Stenosarchaea group</taxon>
        <taxon>Methanomicrobia</taxon>
        <taxon>Methanosarcinales</taxon>
        <taxon>ANME-2 cluster</taxon>
        <taxon>Candidatus Methanoperedentaceae</taxon>
        <taxon>Candidatus Methanoperedens</taxon>
    </lineage>
</organism>
<name>A0A284VIL3_9EURY</name>
<evidence type="ECO:0000313" key="3">
    <source>
        <dbReference type="Proteomes" id="UP000218615"/>
    </source>
</evidence>
<sequence length="133" mass="15068">MTLKEATKKKSELRMYAFFVLYFLNEHKSLTGYELGNLIKEKTRGYFSATAGNVYPVLKDLEEKGYVSSEEPVGGRGKIRYSITINGKRALRESAKIYKERFENIVQFFDKVLNEDASVLQLGIQSGGVIDIA</sequence>
<keyword evidence="3" id="KW-1185">Reference proteome</keyword>
<dbReference type="PANTHER" id="PTHR43252">
    <property type="entry name" value="TRANSCRIPTIONAL REGULATOR YQJI"/>
    <property type="match status" value="1"/>
</dbReference>
<feature type="domain" description="Transcription regulator PadR N-terminal" evidence="1">
    <location>
        <begin position="20"/>
        <end position="93"/>
    </location>
</feature>
<accession>A0A284VIL3</accession>
<dbReference type="RefSeq" id="WP_096203539.1">
    <property type="nucleotide sequence ID" value="NZ_FZMP01000010.1"/>
</dbReference>
<evidence type="ECO:0000313" key="2">
    <source>
        <dbReference type="EMBL" id="SNQ59113.1"/>
    </source>
</evidence>
<gene>
    <name evidence="2" type="ORF">MNV_1070003</name>
</gene>
<dbReference type="PANTHER" id="PTHR43252:SF2">
    <property type="entry name" value="TRANSCRIPTION REGULATOR, PADR-LIKE FAMILY"/>
    <property type="match status" value="1"/>
</dbReference>
<dbReference type="Pfam" id="PF03551">
    <property type="entry name" value="PadR"/>
    <property type="match status" value="1"/>
</dbReference>
<dbReference type="InterPro" id="IPR036388">
    <property type="entry name" value="WH-like_DNA-bd_sf"/>
</dbReference>
<proteinExistence type="predicted"/>
<dbReference type="EMBL" id="FZMP01000010">
    <property type="protein sequence ID" value="SNQ59113.1"/>
    <property type="molecule type" value="Genomic_DNA"/>
</dbReference>
<dbReference type="InterPro" id="IPR005149">
    <property type="entry name" value="Tscrpt_reg_PadR_N"/>
</dbReference>
<dbReference type="OrthoDB" id="56053at2157"/>
<evidence type="ECO:0000259" key="1">
    <source>
        <dbReference type="Pfam" id="PF03551"/>
    </source>
</evidence>
<reference evidence="3" key="1">
    <citation type="submission" date="2017-06" db="EMBL/GenBank/DDBJ databases">
        <authorList>
            <person name="Cremers G."/>
        </authorList>
    </citation>
    <scope>NUCLEOTIDE SEQUENCE [LARGE SCALE GENOMIC DNA]</scope>
</reference>
<protein>
    <recommendedName>
        <fullName evidence="1">Transcription regulator PadR N-terminal domain-containing protein</fullName>
    </recommendedName>
</protein>
<dbReference type="SUPFAM" id="SSF46785">
    <property type="entry name" value="Winged helix' DNA-binding domain"/>
    <property type="match status" value="1"/>
</dbReference>
<dbReference type="InterPro" id="IPR036390">
    <property type="entry name" value="WH_DNA-bd_sf"/>
</dbReference>
<dbReference type="AlphaFoldDB" id="A0A284VIL3"/>
<dbReference type="Proteomes" id="UP000218615">
    <property type="component" value="Unassembled WGS sequence"/>
</dbReference>